<keyword evidence="1" id="KW-0614">Plasmid</keyword>
<dbReference type="RefSeq" id="WP_099516213.1">
    <property type="nucleotide sequence ID" value="NZ_CP016621.1"/>
</dbReference>
<proteinExistence type="predicted"/>
<organism evidence="1">
    <name type="scientific">Microvirga ossetica</name>
    <dbReference type="NCBI Taxonomy" id="1882682"/>
    <lineage>
        <taxon>Bacteria</taxon>
        <taxon>Pseudomonadati</taxon>
        <taxon>Pseudomonadota</taxon>
        <taxon>Alphaproteobacteria</taxon>
        <taxon>Hyphomicrobiales</taxon>
        <taxon>Methylobacteriaceae</taxon>
        <taxon>Microvirga</taxon>
    </lineage>
</organism>
<dbReference type="AlphaFoldDB" id="A0A1B2EZM3"/>
<name>A0A1B2EZM3_9HYPH</name>
<sequence length="128" mass="14486">MTDSKIAALHVIANRKVEANEKAMAKWIEDVQDHSRSALEWADSMFLNTAYAEVWKEVGAFTRGRKSFLEVRDLVSLRLVNEATSPSRSTSDCHNIMARAKLAAWGDVQREILDLAWEDDHRDEQAAA</sequence>
<geneLocation type="plasmid" evidence="1">
    <name>unnamed5</name>
</geneLocation>
<accession>A0A1B2EZM3</accession>
<dbReference type="KEGG" id="moc:BB934_45310"/>
<reference evidence="1" key="1">
    <citation type="submission" date="2016-07" db="EMBL/GenBank/DDBJ databases">
        <title>Microvirga ossetica sp. nov. a new species of rhizobia isolated from root nodules of the legume species Vicia alpestris Steven originated from North Ossetia region in the Caucasus.</title>
        <authorList>
            <person name="Safronova V.I."/>
            <person name="Kuznetsova I.G."/>
            <person name="Sazanova A.L."/>
            <person name="Belimov A."/>
            <person name="Andronov E."/>
            <person name="Osledkin Y.S."/>
            <person name="Onishchuk O.P."/>
            <person name="Kurchak O.N."/>
            <person name="Shaposhnikov A.I."/>
            <person name="Willems A."/>
            <person name="Tikhonovich I.A."/>
        </authorList>
    </citation>
    <scope>NUCLEOTIDE SEQUENCE [LARGE SCALE GENOMIC DNA]</scope>
    <source>
        <strain evidence="1">V5/3M</strain>
        <plasmid evidence="1">unnamed5</plasmid>
    </source>
</reference>
<dbReference type="EMBL" id="CP016621">
    <property type="protein sequence ID" value="ANY85440.1"/>
    <property type="molecule type" value="Genomic_DNA"/>
</dbReference>
<protein>
    <submittedName>
        <fullName evidence="1">Uncharacterized protein</fullName>
    </submittedName>
</protein>
<evidence type="ECO:0000313" key="1">
    <source>
        <dbReference type="EMBL" id="ANY85440.1"/>
    </source>
</evidence>
<gene>
    <name evidence="1" type="ORF">BB934_45310</name>
</gene>